<proteinExistence type="predicted"/>
<evidence type="ECO:0000313" key="2">
    <source>
        <dbReference type="Proteomes" id="UP001152795"/>
    </source>
</evidence>
<dbReference type="CDD" id="cd00063">
    <property type="entry name" value="FN3"/>
    <property type="match status" value="1"/>
</dbReference>
<name>A0A6S7KB53_PARCT</name>
<dbReference type="PROSITE" id="PS50853">
    <property type="entry name" value="FN3"/>
    <property type="match status" value="1"/>
</dbReference>
<dbReference type="Proteomes" id="UP001152795">
    <property type="component" value="Unassembled WGS sequence"/>
</dbReference>
<dbReference type="Pfam" id="PF00041">
    <property type="entry name" value="fn3"/>
    <property type="match status" value="1"/>
</dbReference>
<dbReference type="InterPro" id="IPR003961">
    <property type="entry name" value="FN3_dom"/>
</dbReference>
<gene>
    <name evidence="1" type="ORF">PACLA_8A013873</name>
</gene>
<dbReference type="EMBL" id="CACRXK020027495">
    <property type="protein sequence ID" value="CAB4040938.1"/>
    <property type="molecule type" value="Genomic_DNA"/>
</dbReference>
<dbReference type="Gene3D" id="2.60.40.10">
    <property type="entry name" value="Immunoglobulins"/>
    <property type="match status" value="1"/>
</dbReference>
<feature type="non-terminal residue" evidence="1">
    <location>
        <position position="113"/>
    </location>
</feature>
<sequence>TQNFVPATSSPLLSGSGYNFITLKWNTSVDVSGSIAFYILQVHLNSQSPENSMELRPSIPKYVMVKGSSTNLQSFTVENLVNGFDYRFRVAAIGWNGTMNSEYSNWSPWYSTS</sequence>
<dbReference type="InterPro" id="IPR036116">
    <property type="entry name" value="FN3_sf"/>
</dbReference>
<reference evidence="1" key="1">
    <citation type="submission" date="2020-04" db="EMBL/GenBank/DDBJ databases">
        <authorList>
            <person name="Alioto T."/>
            <person name="Alioto T."/>
            <person name="Gomez Garrido J."/>
        </authorList>
    </citation>
    <scope>NUCLEOTIDE SEQUENCE</scope>
    <source>
        <strain evidence="1">A484AB</strain>
    </source>
</reference>
<feature type="non-terminal residue" evidence="1">
    <location>
        <position position="1"/>
    </location>
</feature>
<accession>A0A6S7KB53</accession>
<dbReference type="AlphaFoldDB" id="A0A6S7KB53"/>
<keyword evidence="2" id="KW-1185">Reference proteome</keyword>
<dbReference type="SUPFAM" id="SSF49265">
    <property type="entry name" value="Fibronectin type III"/>
    <property type="match status" value="1"/>
</dbReference>
<dbReference type="InterPro" id="IPR013783">
    <property type="entry name" value="Ig-like_fold"/>
</dbReference>
<evidence type="ECO:0000313" key="1">
    <source>
        <dbReference type="EMBL" id="CAB4040938.1"/>
    </source>
</evidence>
<protein>
    <submittedName>
        <fullName evidence="1">---NA</fullName>
    </submittedName>
</protein>
<comment type="caution">
    <text evidence="1">The sequence shown here is derived from an EMBL/GenBank/DDBJ whole genome shotgun (WGS) entry which is preliminary data.</text>
</comment>
<organism evidence="1 2">
    <name type="scientific">Paramuricea clavata</name>
    <name type="common">Red gorgonian</name>
    <name type="synonym">Violescent sea-whip</name>
    <dbReference type="NCBI Taxonomy" id="317549"/>
    <lineage>
        <taxon>Eukaryota</taxon>
        <taxon>Metazoa</taxon>
        <taxon>Cnidaria</taxon>
        <taxon>Anthozoa</taxon>
        <taxon>Octocorallia</taxon>
        <taxon>Malacalcyonacea</taxon>
        <taxon>Plexauridae</taxon>
        <taxon>Paramuricea</taxon>
    </lineage>
</organism>